<accession>A0A6C0JPX0</accession>
<dbReference type="EMBL" id="MN740687">
    <property type="protein sequence ID" value="QHU07792.1"/>
    <property type="molecule type" value="Genomic_DNA"/>
</dbReference>
<reference evidence="2" key="1">
    <citation type="journal article" date="2020" name="Nature">
        <title>Giant virus diversity and host interactions through global metagenomics.</title>
        <authorList>
            <person name="Schulz F."/>
            <person name="Roux S."/>
            <person name="Paez-Espino D."/>
            <person name="Jungbluth S."/>
            <person name="Walsh D.A."/>
            <person name="Denef V.J."/>
            <person name="McMahon K.D."/>
            <person name="Konstantinidis K.T."/>
            <person name="Eloe-Fadrosh E.A."/>
            <person name="Kyrpides N.C."/>
            <person name="Woyke T."/>
        </authorList>
    </citation>
    <scope>NUCLEOTIDE SEQUENCE</scope>
    <source>
        <strain evidence="2">GVMAG-S-1041349-163</strain>
    </source>
</reference>
<sequence length="464" mass="55854">MDTLPSELILNLFKYFDVFELIRLKEISKEWYNIISKMNLSMIDFDDIIMYRNSAKMLNLKNNKFEKLIEREKTLNKIIEEQEDKIYLDETGREYSRLYLKCHYCPLGIYAGAGDIPICCYIHRKNDKMNHLKHLSFKRVTIKGVVFNNWLENFRHQLENIDYFVLKTIYFPSNCKFNTMKYSQPIIQFENEHDMFCKTVKKIDIHCQKCIDIQINMYDRLKNKRVIISTNHTELLDHPFNIEFKQCFLYLSRNLLEALEQIQGLNISLKSQSCERIFYKFKNYASEHIVEDTKLEIKQFLATQYPNIEVFFIDNDLNRCNSIPDDFINEDVKELVPDVKSFALLKRTGFNVQSETEVLLYLRYENYIFDVERNVLKVLKYGTEKKIKLFIYKLLLRIHKNLFIQAQTLKRFIDILLEIPTIEIFVISDDLNEYRETMIDYFKTKNIKNIKNEDIMYYVKPSDF</sequence>
<proteinExistence type="predicted"/>
<dbReference type="AlphaFoldDB" id="A0A6C0JPX0"/>
<evidence type="ECO:0000313" key="2">
    <source>
        <dbReference type="EMBL" id="QHU07792.1"/>
    </source>
</evidence>
<dbReference type="Pfam" id="PF00646">
    <property type="entry name" value="F-box"/>
    <property type="match status" value="1"/>
</dbReference>
<dbReference type="PROSITE" id="PS50181">
    <property type="entry name" value="FBOX"/>
    <property type="match status" value="1"/>
</dbReference>
<dbReference type="InterPro" id="IPR036047">
    <property type="entry name" value="F-box-like_dom_sf"/>
</dbReference>
<protein>
    <recommendedName>
        <fullName evidence="1">F-box domain-containing protein</fullName>
    </recommendedName>
</protein>
<name>A0A6C0JPX0_9ZZZZ</name>
<organism evidence="2">
    <name type="scientific">viral metagenome</name>
    <dbReference type="NCBI Taxonomy" id="1070528"/>
    <lineage>
        <taxon>unclassified sequences</taxon>
        <taxon>metagenomes</taxon>
        <taxon>organismal metagenomes</taxon>
    </lineage>
</organism>
<evidence type="ECO:0000259" key="1">
    <source>
        <dbReference type="PROSITE" id="PS50181"/>
    </source>
</evidence>
<dbReference type="InterPro" id="IPR001810">
    <property type="entry name" value="F-box_dom"/>
</dbReference>
<feature type="domain" description="F-box" evidence="1">
    <location>
        <begin position="1"/>
        <end position="45"/>
    </location>
</feature>
<dbReference type="Gene3D" id="1.20.1280.50">
    <property type="match status" value="1"/>
</dbReference>
<dbReference type="SUPFAM" id="SSF81383">
    <property type="entry name" value="F-box domain"/>
    <property type="match status" value="1"/>
</dbReference>